<evidence type="ECO:0000313" key="2">
    <source>
        <dbReference type="Proteomes" id="UP000747542"/>
    </source>
</evidence>
<comment type="caution">
    <text evidence="1">The sequence shown here is derived from an EMBL/GenBank/DDBJ whole genome shotgun (WGS) entry which is preliminary data.</text>
</comment>
<evidence type="ECO:0000313" key="1">
    <source>
        <dbReference type="EMBL" id="KAG7171111.1"/>
    </source>
</evidence>
<accession>A0A8J5N1D6</accession>
<dbReference type="AlphaFoldDB" id="A0A8J5N1D6"/>
<organism evidence="1 2">
    <name type="scientific">Homarus americanus</name>
    <name type="common">American lobster</name>
    <dbReference type="NCBI Taxonomy" id="6706"/>
    <lineage>
        <taxon>Eukaryota</taxon>
        <taxon>Metazoa</taxon>
        <taxon>Ecdysozoa</taxon>
        <taxon>Arthropoda</taxon>
        <taxon>Crustacea</taxon>
        <taxon>Multicrustacea</taxon>
        <taxon>Malacostraca</taxon>
        <taxon>Eumalacostraca</taxon>
        <taxon>Eucarida</taxon>
        <taxon>Decapoda</taxon>
        <taxon>Pleocyemata</taxon>
        <taxon>Astacidea</taxon>
        <taxon>Nephropoidea</taxon>
        <taxon>Nephropidae</taxon>
        <taxon>Homarus</taxon>
    </lineage>
</organism>
<dbReference type="Proteomes" id="UP000747542">
    <property type="component" value="Unassembled WGS sequence"/>
</dbReference>
<reference evidence="1" key="1">
    <citation type="journal article" date="2021" name="Sci. Adv.">
        <title>The American lobster genome reveals insights on longevity, neural, and immune adaptations.</title>
        <authorList>
            <person name="Polinski J.M."/>
            <person name="Zimin A.V."/>
            <person name="Clark K.F."/>
            <person name="Kohn A.B."/>
            <person name="Sadowski N."/>
            <person name="Timp W."/>
            <person name="Ptitsyn A."/>
            <person name="Khanna P."/>
            <person name="Romanova D.Y."/>
            <person name="Williams P."/>
            <person name="Greenwood S.J."/>
            <person name="Moroz L.L."/>
            <person name="Walt D.R."/>
            <person name="Bodnar A.G."/>
        </authorList>
    </citation>
    <scope>NUCLEOTIDE SEQUENCE</scope>
    <source>
        <strain evidence="1">GMGI-L3</strain>
    </source>
</reference>
<proteinExistence type="predicted"/>
<keyword evidence="2" id="KW-1185">Reference proteome</keyword>
<name>A0A8J5N1D6_HOMAM</name>
<protein>
    <submittedName>
        <fullName evidence="1">Uncharacterized protein</fullName>
    </submittedName>
</protein>
<dbReference type="EMBL" id="JAHLQT010012946">
    <property type="protein sequence ID" value="KAG7171111.1"/>
    <property type="molecule type" value="Genomic_DNA"/>
</dbReference>
<gene>
    <name evidence="1" type="ORF">Hamer_G013915</name>
</gene>
<sequence>MMKTRRKLRLFKTHLAPHQEMRGRGGDELKIAAIFLVIGGEYESDILGFRTKRRQLLAPSGTKNTRNGKVDVNEIINLLDVVNFCHGHGLQCGDFTCNTRLTSIIILYGQGLSHSETARLIDVLTHALALWIRRFEDTGATINCHPRCTTPEQERVMAAVIHTGRCATTVSIRKQHGIRFTPKTIRNRLYSMVLHGRIPANKLQLTELKMEKRL</sequence>